<feature type="transmembrane region" description="Helical" evidence="5">
    <location>
        <begin position="244"/>
        <end position="264"/>
    </location>
</feature>
<feature type="transmembrane region" description="Helical" evidence="5">
    <location>
        <begin position="162"/>
        <end position="181"/>
    </location>
</feature>
<feature type="transmembrane region" description="Helical" evidence="5">
    <location>
        <begin position="209"/>
        <end position="229"/>
    </location>
</feature>
<organism evidence="6 7">
    <name type="scientific">Karstenula rhodostoma CBS 690.94</name>
    <dbReference type="NCBI Taxonomy" id="1392251"/>
    <lineage>
        <taxon>Eukaryota</taxon>
        <taxon>Fungi</taxon>
        <taxon>Dikarya</taxon>
        <taxon>Ascomycota</taxon>
        <taxon>Pezizomycotina</taxon>
        <taxon>Dothideomycetes</taxon>
        <taxon>Pleosporomycetidae</taxon>
        <taxon>Pleosporales</taxon>
        <taxon>Massarineae</taxon>
        <taxon>Didymosphaeriaceae</taxon>
        <taxon>Karstenula</taxon>
    </lineage>
</organism>
<dbReference type="EMBL" id="MU001510">
    <property type="protein sequence ID" value="KAF2439054.1"/>
    <property type="molecule type" value="Genomic_DNA"/>
</dbReference>
<evidence type="ECO:0000313" key="7">
    <source>
        <dbReference type="Proteomes" id="UP000799764"/>
    </source>
</evidence>
<comment type="caution">
    <text evidence="6">The sequence shown here is derived from an EMBL/GenBank/DDBJ whole genome shotgun (WGS) entry which is preliminary data.</text>
</comment>
<keyword evidence="3 5" id="KW-1133">Transmembrane helix</keyword>
<feature type="transmembrane region" description="Helical" evidence="5">
    <location>
        <begin position="121"/>
        <end position="142"/>
    </location>
</feature>
<evidence type="ECO:0000256" key="4">
    <source>
        <dbReference type="ARBA" id="ARBA00023136"/>
    </source>
</evidence>
<comment type="subcellular location">
    <subcellularLocation>
        <location evidence="1">Membrane</location>
        <topology evidence="1">Multi-pass membrane protein</topology>
    </subcellularLocation>
</comment>
<dbReference type="GO" id="GO:0016020">
    <property type="term" value="C:membrane"/>
    <property type="evidence" value="ECO:0007669"/>
    <property type="project" value="UniProtKB-SubCell"/>
</dbReference>
<dbReference type="InterPro" id="IPR007568">
    <property type="entry name" value="RTA1"/>
</dbReference>
<reference evidence="6" key="1">
    <citation type="journal article" date="2020" name="Stud. Mycol.">
        <title>101 Dothideomycetes genomes: a test case for predicting lifestyles and emergence of pathogens.</title>
        <authorList>
            <person name="Haridas S."/>
            <person name="Albert R."/>
            <person name="Binder M."/>
            <person name="Bloem J."/>
            <person name="Labutti K."/>
            <person name="Salamov A."/>
            <person name="Andreopoulos B."/>
            <person name="Baker S."/>
            <person name="Barry K."/>
            <person name="Bills G."/>
            <person name="Bluhm B."/>
            <person name="Cannon C."/>
            <person name="Castanera R."/>
            <person name="Culley D."/>
            <person name="Daum C."/>
            <person name="Ezra D."/>
            <person name="Gonzalez J."/>
            <person name="Henrissat B."/>
            <person name="Kuo A."/>
            <person name="Liang C."/>
            <person name="Lipzen A."/>
            <person name="Lutzoni F."/>
            <person name="Magnuson J."/>
            <person name="Mondo S."/>
            <person name="Nolan M."/>
            <person name="Ohm R."/>
            <person name="Pangilinan J."/>
            <person name="Park H.-J."/>
            <person name="Ramirez L."/>
            <person name="Alfaro M."/>
            <person name="Sun H."/>
            <person name="Tritt A."/>
            <person name="Yoshinaga Y."/>
            <person name="Zwiers L.-H."/>
            <person name="Turgeon B."/>
            <person name="Goodwin S."/>
            <person name="Spatafora J."/>
            <person name="Crous P."/>
            <person name="Grigoriev I."/>
        </authorList>
    </citation>
    <scope>NUCLEOTIDE SEQUENCE</scope>
    <source>
        <strain evidence="6">CBS 690.94</strain>
    </source>
</reference>
<feature type="transmembrane region" description="Helical" evidence="5">
    <location>
        <begin position="85"/>
        <end position="109"/>
    </location>
</feature>
<keyword evidence="7" id="KW-1185">Reference proteome</keyword>
<evidence type="ECO:0000313" key="6">
    <source>
        <dbReference type="EMBL" id="KAF2439054.1"/>
    </source>
</evidence>
<gene>
    <name evidence="6" type="ORF">P171DRAFT_422623</name>
</gene>
<dbReference type="PANTHER" id="PTHR31465">
    <property type="entry name" value="PROTEIN RTA1-RELATED"/>
    <property type="match status" value="1"/>
</dbReference>
<sequence length="293" mass="32803">MANPPKAPNFDWKMYRYIPSLAGAIISMTIFLILTLLLFWQWFRTRNHILIFVIVGAICEVSGYGNRIGSHFDNEAWGPFITQSTLLLVGPLFFAATIYMMLGRTIVLAGGEDVSLIKPRWYTRVFVGADIFTLVLQGLGTFLSASVMGTMKLRLAIAGEKIVIAGLALQVATFVFFLIAASDFQVRMERKATVSASLGTPANSDWRKLLWILYSVSSLILFRCTFRLIEYAMGNAAYLIAHEWTLYVFDTVPMFLTAVLLLVLQPTKYVTKEYRKSSSDSGDEVQLESGEAK</sequence>
<feature type="transmembrane region" description="Helical" evidence="5">
    <location>
        <begin position="20"/>
        <end position="40"/>
    </location>
</feature>
<evidence type="ECO:0000256" key="3">
    <source>
        <dbReference type="ARBA" id="ARBA00022989"/>
    </source>
</evidence>
<feature type="transmembrane region" description="Helical" evidence="5">
    <location>
        <begin position="47"/>
        <end position="65"/>
    </location>
</feature>
<dbReference type="OrthoDB" id="3358017at2759"/>
<proteinExistence type="predicted"/>
<dbReference type="Pfam" id="PF04479">
    <property type="entry name" value="RTA1"/>
    <property type="match status" value="1"/>
</dbReference>
<dbReference type="Proteomes" id="UP000799764">
    <property type="component" value="Unassembled WGS sequence"/>
</dbReference>
<dbReference type="AlphaFoldDB" id="A0A9P4U5H3"/>
<protein>
    <submittedName>
        <fullName evidence="6">RTA1-domain-containing protein</fullName>
    </submittedName>
</protein>
<evidence type="ECO:0000256" key="5">
    <source>
        <dbReference type="SAM" id="Phobius"/>
    </source>
</evidence>
<evidence type="ECO:0000256" key="1">
    <source>
        <dbReference type="ARBA" id="ARBA00004141"/>
    </source>
</evidence>
<name>A0A9P4U5H3_9PLEO</name>
<evidence type="ECO:0000256" key="2">
    <source>
        <dbReference type="ARBA" id="ARBA00022692"/>
    </source>
</evidence>
<dbReference type="PANTHER" id="PTHR31465:SF27">
    <property type="entry name" value="DOMAIN PROTEIN, PUTATIVE (AFU_ORTHOLOGUE AFUA_3G01030)-RELATED"/>
    <property type="match status" value="1"/>
</dbReference>
<accession>A0A9P4U5H3</accession>
<keyword evidence="2 5" id="KW-0812">Transmembrane</keyword>
<keyword evidence="4 5" id="KW-0472">Membrane</keyword>